<sequence length="666" mass="74547">MGSYITSRTRVVRSGGWVSASAFLQFLRFLDPPVRLLSSAESEDMTDTVEGAKEPVLPFASFDDFRVAELSSVLLDMMFADDEAFLEALYVAKKKAVDAVDEASARAYELLWHLCAFHLNVNDPSTPFDARWRSGEGRSYVPSDFRGSQNDTLLSILPSIEHPVLRARIADIVWYNDRKHWKAAGIAVSAYCDVVSKKLDGTFQDRYESTSDSFFGSLKYLHRAFQITAQLGKREKIPDDLEGAYSNLYARIKDKSAFVAFADIARLGVSYGMIEWVSVAADARQMAEGAPSGTFPLALQKVWDLAAEAYTRIGDREAKHHCQLASVELTLSMRDQVSTSSARAAWTMTAIGQLRAAGGFSERIKELRRELRDLQEQSVDEFGQFSIPVDLEDEQVGTIKVFSELTLPEALLNVATFARSLPIEQLRSIALNSRSESLLSSSFGASYSDRDGKVVAQTPASPLQGEPSDDWLKAQWLRTYDLWRHQIVGGHIEPARRTIMQRFPVEERFFEPIVAASPFVPFGHEHIFALGFARFWQGDFASSVHLLIPQLENSIRHVLQAASEDSSKIKTDLLQEDRSLSGLLDNRRPEMDRVFGEDLVNEIDLLFNYKAGPALRHQTAHGKMYAGACYSTDAIYACWLVYKLTCIPLLGDLRSKIAIAIEELVF</sequence>
<feature type="coiled-coil region" evidence="1">
    <location>
        <begin position="357"/>
        <end position="384"/>
    </location>
</feature>
<dbReference type="InterPro" id="IPR025209">
    <property type="entry name" value="DUF4209"/>
</dbReference>
<evidence type="ECO:0000259" key="2">
    <source>
        <dbReference type="Pfam" id="PF13910"/>
    </source>
</evidence>
<dbReference type="AlphaFoldDB" id="A0A369UNB9"/>
<accession>A0A369UNB9</accession>
<evidence type="ECO:0000259" key="3">
    <source>
        <dbReference type="Pfam" id="PF24098"/>
    </source>
</evidence>
<feature type="domain" description="DUF7380" evidence="3">
    <location>
        <begin position="59"/>
        <end position="239"/>
    </location>
</feature>
<dbReference type="Proteomes" id="UP000253782">
    <property type="component" value="Unassembled WGS sequence"/>
</dbReference>
<proteinExistence type="predicted"/>
<dbReference type="EMBL" id="QQAH01000011">
    <property type="protein sequence ID" value="RDD81218.1"/>
    <property type="molecule type" value="Genomic_DNA"/>
</dbReference>
<dbReference type="Pfam" id="PF13910">
    <property type="entry name" value="DUF4209"/>
    <property type="match status" value="1"/>
</dbReference>
<evidence type="ECO:0000313" key="5">
    <source>
        <dbReference type="Proteomes" id="UP000253782"/>
    </source>
</evidence>
<gene>
    <name evidence="4" type="ORF">DVJ77_12920</name>
</gene>
<keyword evidence="1" id="KW-0175">Coiled coil</keyword>
<evidence type="ECO:0000256" key="1">
    <source>
        <dbReference type="SAM" id="Coils"/>
    </source>
</evidence>
<dbReference type="InterPro" id="IPR055804">
    <property type="entry name" value="DUF7380"/>
</dbReference>
<comment type="caution">
    <text evidence="4">The sequence shown here is derived from an EMBL/GenBank/DDBJ whole genome shotgun (WGS) entry which is preliminary data.</text>
</comment>
<protein>
    <submittedName>
        <fullName evidence="4">DUF4209 domain-containing protein</fullName>
    </submittedName>
</protein>
<name>A0A369UNB9_9GAMM</name>
<organism evidence="4 5">
    <name type="scientific">Dyella tabacisoli</name>
    <dbReference type="NCBI Taxonomy" id="2282381"/>
    <lineage>
        <taxon>Bacteria</taxon>
        <taxon>Pseudomonadati</taxon>
        <taxon>Pseudomonadota</taxon>
        <taxon>Gammaproteobacteria</taxon>
        <taxon>Lysobacterales</taxon>
        <taxon>Rhodanobacteraceae</taxon>
        <taxon>Dyella</taxon>
    </lineage>
</organism>
<keyword evidence="5" id="KW-1185">Reference proteome</keyword>
<feature type="domain" description="DUF4209" evidence="2">
    <location>
        <begin position="551"/>
        <end position="643"/>
    </location>
</feature>
<dbReference type="Pfam" id="PF24098">
    <property type="entry name" value="DUF7380"/>
    <property type="match status" value="1"/>
</dbReference>
<evidence type="ECO:0000313" key="4">
    <source>
        <dbReference type="EMBL" id="RDD81218.1"/>
    </source>
</evidence>
<reference evidence="4 5" key="1">
    <citation type="submission" date="2018-07" db="EMBL/GenBank/DDBJ databases">
        <title>Dyella tabacisoli L4-6T, whole genome shotgun sequence.</title>
        <authorList>
            <person name="Zhou X.-K."/>
            <person name="Li W.-J."/>
            <person name="Duan Y.-Q."/>
        </authorList>
    </citation>
    <scope>NUCLEOTIDE SEQUENCE [LARGE SCALE GENOMIC DNA]</scope>
    <source>
        <strain evidence="4 5">L4-6</strain>
    </source>
</reference>
<dbReference type="OrthoDB" id="5519791at2"/>